<evidence type="ECO:0000313" key="6">
    <source>
        <dbReference type="EMBL" id="GHI23500.1"/>
    </source>
</evidence>
<dbReference type="Proteomes" id="UP001052739">
    <property type="component" value="Unassembled WGS sequence"/>
</dbReference>
<dbReference type="Gene3D" id="3.30.470.20">
    <property type="entry name" value="ATP-grasp fold, B domain"/>
    <property type="match status" value="1"/>
</dbReference>
<dbReference type="Pfam" id="PF13535">
    <property type="entry name" value="ATP-grasp_4"/>
    <property type="match status" value="1"/>
</dbReference>
<dbReference type="Gene3D" id="3.30.1490.20">
    <property type="entry name" value="ATP-grasp fold, A domain"/>
    <property type="match status" value="1"/>
</dbReference>
<proteinExistence type="predicted"/>
<sequence>MSASEQVSVTEPAEHYLLFAAGPRLDHAARLRELDPTARFSVVCRPQHLAALTALPSAEDFLRVVAVRRDAPVEEVVALARTVHALDPVTRITAFWEQDQDRAAAVGEALGVATHRPETVRLVQDKGLMRERLRETGVEDTAAARAFGEDDLRAFGERAGYPFIVKPVAGTASFGVTLVRTPEEAAEAFRTAAGDFPGISRLGVLAEGFHSGAQYSVEAFSEAGEHLVVAVTRKYSEPRGMVELGHVLPAPLDPADREAVTAHVVRVLDALGVEFGPTHTEVVLTEDGPRVIETHLRVGGDEIFNLAKDATGVDMIDLQTRQAAGEKVLPSVRALLEADREPRCEAVWYTAPEVAGTFMGLADGESTDPDVTVLLTPGSPLTGLAGSFARVVRARASAPTAEEAVAKVRAKLDALSLVFHVTPQEREHV</sequence>
<evidence type="ECO:0000259" key="5">
    <source>
        <dbReference type="PROSITE" id="PS50975"/>
    </source>
</evidence>
<dbReference type="SUPFAM" id="SSF56059">
    <property type="entry name" value="Glutathione synthetase ATP-binding domain-like"/>
    <property type="match status" value="1"/>
</dbReference>
<dbReference type="EMBL" id="BNDW01000040">
    <property type="protein sequence ID" value="GHI23500.1"/>
    <property type="molecule type" value="Genomic_DNA"/>
</dbReference>
<dbReference type="InterPro" id="IPR011761">
    <property type="entry name" value="ATP-grasp"/>
</dbReference>
<protein>
    <recommendedName>
        <fullName evidence="5">ATP-grasp domain-containing protein</fullName>
    </recommendedName>
</protein>
<dbReference type="RefSeq" id="WP_051842389.1">
    <property type="nucleotide sequence ID" value="NZ_BNBS01000070.1"/>
</dbReference>
<evidence type="ECO:0000256" key="1">
    <source>
        <dbReference type="ARBA" id="ARBA00022598"/>
    </source>
</evidence>
<dbReference type="InterPro" id="IPR013815">
    <property type="entry name" value="ATP_grasp_subdomain_1"/>
</dbReference>
<dbReference type="PROSITE" id="PS50975">
    <property type="entry name" value="ATP_GRASP"/>
    <property type="match status" value="1"/>
</dbReference>
<accession>A0ABQ3PEQ5</accession>
<keyword evidence="2 4" id="KW-0547">Nucleotide-binding</keyword>
<dbReference type="InterPro" id="IPR052032">
    <property type="entry name" value="ATP-dep_AA_Ligase"/>
</dbReference>
<dbReference type="Gene3D" id="3.40.50.20">
    <property type="match status" value="1"/>
</dbReference>
<dbReference type="PANTHER" id="PTHR43585">
    <property type="entry name" value="FUMIPYRROLE BIOSYNTHESIS PROTEIN C"/>
    <property type="match status" value="1"/>
</dbReference>
<evidence type="ECO:0000313" key="7">
    <source>
        <dbReference type="Proteomes" id="UP001052739"/>
    </source>
</evidence>
<keyword evidence="7" id="KW-1185">Reference proteome</keyword>
<comment type="caution">
    <text evidence="6">The sequence shown here is derived from an EMBL/GenBank/DDBJ whole genome shotgun (WGS) entry which is preliminary data.</text>
</comment>
<evidence type="ECO:0000256" key="2">
    <source>
        <dbReference type="ARBA" id="ARBA00022741"/>
    </source>
</evidence>
<keyword evidence="1" id="KW-0436">Ligase</keyword>
<organism evidence="6 7">
    <name type="scientific">Streptomyces hydrogenans</name>
    <dbReference type="NCBI Taxonomy" id="1873719"/>
    <lineage>
        <taxon>Bacteria</taxon>
        <taxon>Bacillati</taxon>
        <taxon>Actinomycetota</taxon>
        <taxon>Actinomycetes</taxon>
        <taxon>Kitasatosporales</taxon>
        <taxon>Streptomycetaceae</taxon>
        <taxon>Streptomyces</taxon>
    </lineage>
</organism>
<evidence type="ECO:0000256" key="4">
    <source>
        <dbReference type="PROSITE-ProRule" id="PRU00409"/>
    </source>
</evidence>
<dbReference type="PANTHER" id="PTHR43585:SF2">
    <property type="entry name" value="ATP-GRASP ENZYME FSQD"/>
    <property type="match status" value="1"/>
</dbReference>
<name>A0ABQ3PEQ5_9ACTN</name>
<reference evidence="6" key="1">
    <citation type="submission" date="2024-05" db="EMBL/GenBank/DDBJ databases">
        <title>Whole genome shotgun sequence of Streptomyces hydrogenans NBRC 13475.</title>
        <authorList>
            <person name="Komaki H."/>
            <person name="Tamura T."/>
        </authorList>
    </citation>
    <scope>NUCLEOTIDE SEQUENCE</scope>
    <source>
        <strain evidence="6">NBRC 13475</strain>
    </source>
</reference>
<evidence type="ECO:0000256" key="3">
    <source>
        <dbReference type="ARBA" id="ARBA00022840"/>
    </source>
</evidence>
<gene>
    <name evidence="6" type="ORF">Shyd_48710</name>
</gene>
<keyword evidence="3 4" id="KW-0067">ATP-binding</keyword>
<feature type="domain" description="ATP-grasp" evidence="5">
    <location>
        <begin position="130"/>
        <end position="324"/>
    </location>
</feature>